<dbReference type="AlphaFoldDB" id="A0A370G5Z0"/>
<organism evidence="1 2">
    <name type="scientific">Aquicella lusitana</name>
    <dbReference type="NCBI Taxonomy" id="254246"/>
    <lineage>
        <taxon>Bacteria</taxon>
        <taxon>Pseudomonadati</taxon>
        <taxon>Pseudomonadota</taxon>
        <taxon>Gammaproteobacteria</taxon>
        <taxon>Legionellales</taxon>
        <taxon>Coxiellaceae</taxon>
        <taxon>Aquicella</taxon>
    </lineage>
</organism>
<comment type="caution">
    <text evidence="1">The sequence shown here is derived from an EMBL/GenBank/DDBJ whole genome shotgun (WGS) entry which is preliminary data.</text>
</comment>
<keyword evidence="2" id="KW-1185">Reference proteome</keyword>
<reference evidence="1 2" key="1">
    <citation type="submission" date="2018-07" db="EMBL/GenBank/DDBJ databases">
        <title>Genomic Encyclopedia of Type Strains, Phase IV (KMG-IV): sequencing the most valuable type-strain genomes for metagenomic binning, comparative biology and taxonomic classification.</title>
        <authorList>
            <person name="Goeker M."/>
        </authorList>
    </citation>
    <scope>NUCLEOTIDE SEQUENCE [LARGE SCALE GENOMIC DNA]</scope>
    <source>
        <strain evidence="1 2">DSM 16500</strain>
    </source>
</reference>
<dbReference type="InterPro" id="IPR049809">
    <property type="entry name" value="YehF/YfeS-like_WGR"/>
</dbReference>
<evidence type="ECO:0000313" key="1">
    <source>
        <dbReference type="EMBL" id="RDI37974.1"/>
    </source>
</evidence>
<accession>A0A370G5Z0</accession>
<dbReference type="OrthoDB" id="5649668at2"/>
<dbReference type="EMBL" id="QQAX01000036">
    <property type="protein sequence ID" value="RDI37974.1"/>
    <property type="molecule type" value="Genomic_DNA"/>
</dbReference>
<evidence type="ECO:0008006" key="3">
    <source>
        <dbReference type="Google" id="ProtNLM"/>
    </source>
</evidence>
<protein>
    <recommendedName>
        <fullName evidence="3">WGR domain-containing protein</fullName>
    </recommendedName>
</protein>
<sequence length="75" mass="8826">MIASYRWENTHKKRYYCLILAQDLFGDWVITKVWGGINKASGRIVHLPCPSYEIAHSTIEKIARTREKRGYILCR</sequence>
<evidence type="ECO:0000313" key="2">
    <source>
        <dbReference type="Proteomes" id="UP000254720"/>
    </source>
</evidence>
<proteinExistence type="predicted"/>
<gene>
    <name evidence="1" type="ORF">C8D86_13613</name>
</gene>
<dbReference type="CDD" id="cd07996">
    <property type="entry name" value="WGR_MMR_like"/>
    <property type="match status" value="1"/>
</dbReference>
<dbReference type="Proteomes" id="UP000254720">
    <property type="component" value="Unassembled WGS sequence"/>
</dbReference>
<dbReference type="RefSeq" id="WP_114835407.1">
    <property type="nucleotide sequence ID" value="NZ_LR699116.1"/>
</dbReference>
<name>A0A370G5Z0_9COXI</name>
<dbReference type="InterPro" id="IPR036930">
    <property type="entry name" value="WGR_dom_sf"/>
</dbReference>
<dbReference type="SUPFAM" id="SSF142921">
    <property type="entry name" value="WGR domain-like"/>
    <property type="match status" value="1"/>
</dbReference>